<dbReference type="EMBL" id="JAJNNZ010000005">
    <property type="protein sequence ID" value="MCJ2376924.1"/>
    <property type="molecule type" value="Genomic_DNA"/>
</dbReference>
<dbReference type="Pfam" id="PF01103">
    <property type="entry name" value="Omp85"/>
    <property type="match status" value="1"/>
</dbReference>
<evidence type="ECO:0000256" key="3">
    <source>
        <dbReference type="SAM" id="Phobius"/>
    </source>
</evidence>
<organism evidence="6 7">
    <name type="scientific">Vibrio gelatinilyticus</name>
    <dbReference type="NCBI Taxonomy" id="2893468"/>
    <lineage>
        <taxon>Bacteria</taxon>
        <taxon>Pseudomonadati</taxon>
        <taxon>Pseudomonadota</taxon>
        <taxon>Gammaproteobacteria</taxon>
        <taxon>Vibrionales</taxon>
        <taxon>Vibrionaceae</taxon>
        <taxon>Vibrio</taxon>
    </lineage>
</organism>
<gene>
    <name evidence="6" type="ORF">LNL84_08760</name>
</gene>
<evidence type="ECO:0000256" key="4">
    <source>
        <dbReference type="SAM" id="SignalP"/>
    </source>
</evidence>
<dbReference type="AlphaFoldDB" id="A0A9X1WB23"/>
<keyword evidence="3" id="KW-0812">Transmembrane</keyword>
<reference evidence="6" key="1">
    <citation type="submission" date="2021-11" db="EMBL/GenBank/DDBJ databases">
        <title>Vibrio ZSDE26 sp. nov. and Vibrio ZSDZ34 sp. nov., isolated from coastal seawater in Qingdao.</title>
        <authorList>
            <person name="Zhang P."/>
        </authorList>
    </citation>
    <scope>NUCLEOTIDE SEQUENCE</scope>
    <source>
        <strain evidence="6">ZSDZ34</strain>
    </source>
</reference>
<name>A0A9X1WB23_9VIBR</name>
<keyword evidence="2 3" id="KW-0472">Membrane</keyword>
<feature type="transmembrane region" description="Helical" evidence="3">
    <location>
        <begin position="47"/>
        <end position="73"/>
    </location>
</feature>
<evidence type="ECO:0000313" key="6">
    <source>
        <dbReference type="EMBL" id="MCJ2376924.1"/>
    </source>
</evidence>
<dbReference type="RefSeq" id="WP_244356843.1">
    <property type="nucleotide sequence ID" value="NZ_JAJNNZ010000005.1"/>
</dbReference>
<dbReference type="Gene3D" id="2.40.160.50">
    <property type="entry name" value="membrane protein fhac: a member of the omp85/tpsb transporter family"/>
    <property type="match status" value="1"/>
</dbReference>
<comment type="caution">
    <text evidence="6">The sequence shown here is derived from an EMBL/GenBank/DDBJ whole genome shotgun (WGS) entry which is preliminary data.</text>
</comment>
<keyword evidence="7" id="KW-1185">Reference proteome</keyword>
<keyword evidence="3" id="KW-1133">Transmembrane helix</keyword>
<evidence type="ECO:0000259" key="5">
    <source>
        <dbReference type="Pfam" id="PF01103"/>
    </source>
</evidence>
<evidence type="ECO:0000256" key="1">
    <source>
        <dbReference type="ARBA" id="ARBA00004370"/>
    </source>
</evidence>
<protein>
    <submittedName>
        <fullName evidence="6">BamA/TamA family outer membrane protein</fullName>
    </submittedName>
</protein>
<accession>A0A9X1WB23</accession>
<proteinExistence type="predicted"/>
<comment type="subcellular location">
    <subcellularLocation>
        <location evidence="1">Membrane</location>
    </subcellularLocation>
</comment>
<keyword evidence="4" id="KW-0732">Signal</keyword>
<dbReference type="InterPro" id="IPR000184">
    <property type="entry name" value="Bac_surfAg_D15"/>
</dbReference>
<feature type="signal peptide" evidence="4">
    <location>
        <begin position="1"/>
        <end position="23"/>
    </location>
</feature>
<dbReference type="GO" id="GO:0019867">
    <property type="term" value="C:outer membrane"/>
    <property type="evidence" value="ECO:0007669"/>
    <property type="project" value="InterPro"/>
</dbReference>
<evidence type="ECO:0000256" key="2">
    <source>
        <dbReference type="ARBA" id="ARBA00023136"/>
    </source>
</evidence>
<feature type="chain" id="PRO_5040987327" evidence="4">
    <location>
        <begin position="24"/>
        <end position="375"/>
    </location>
</feature>
<feature type="domain" description="Bacterial surface antigen (D15)" evidence="5">
    <location>
        <begin position="117"/>
        <end position="268"/>
    </location>
</feature>
<evidence type="ECO:0000313" key="7">
    <source>
        <dbReference type="Proteomes" id="UP001139488"/>
    </source>
</evidence>
<dbReference type="Proteomes" id="UP001139488">
    <property type="component" value="Unassembled WGS sequence"/>
</dbReference>
<sequence>MSQTKNLFAVSILLSSVPMIATAGMMDDFIDPQDGRLDASSFILDNAVGFLPIPLTVTDPAVGVGGGAALLFFHESEDRKAKRLAGEKVEDIPASASGVMALGTNNGSQLYGGFHSGNWLNDRVRYLGGLFGAQFNLKYYDDATAPAEEFSMRGLYFFQDIDVRLGDSNIFVGGSYSYMSSESKFATLENLGLSGLNSNDGRIGWRVTYDSRNNQFAPREGTKAGIKVDHHRKAFGGDFNYQKYQAYTHHYARLAENWGLGLRADMQSSSDDAPFYARPYIDMRGIAAMRYQADNTLLGELELSYDIDERWTVLGFVGGATAVNHEQRFSDSQWYYTRGAGFRYLLARQLGLRVGVDVAKGPEEWTTYIQFGSAW</sequence>